<accession>A0A2J7Q744</accession>
<sequence>MEKGRVFLFLLVTPNYCFPMLKDNGLDLENKAILYDEAAAKEAGMRVAAWRNDSEVNPEELGLYLEGDIKTSNSRNGLTAETTRWPGGVIPYEIGGYFSNADLAMINKAMEEYRKKTCIRFVPRQRDHRDYLFITSERTGCWSSVGRIGGRQELNLQSPGCLTTLGTPVHELMHAVGFLHEQNRYERDKYVTIHWENIQPGRQNNFEKAKKGVADGQGVDYDYRSVMHYSAGAFSKNSRPTIVPKISGVEVGQRKGFSRGDVQKIRHMYKCSQRRPGA</sequence>
<keyword evidence="2 10" id="KW-0479">Metal-binding</keyword>
<evidence type="ECO:0000256" key="11">
    <source>
        <dbReference type="RuleBase" id="RU361183"/>
    </source>
</evidence>
<keyword evidence="7" id="KW-0865">Zymogen</keyword>
<dbReference type="InParanoid" id="A0A2J7Q744"/>
<dbReference type="AlphaFoldDB" id="A0A2J7Q744"/>
<evidence type="ECO:0000256" key="1">
    <source>
        <dbReference type="ARBA" id="ARBA00022670"/>
    </source>
</evidence>
<dbReference type="OrthoDB" id="291007at2759"/>
<feature type="domain" description="Peptidase M12A" evidence="12">
    <location>
        <begin position="76"/>
        <end position="272"/>
    </location>
</feature>
<dbReference type="PRINTS" id="PR00480">
    <property type="entry name" value="ASTACIN"/>
</dbReference>
<dbReference type="GO" id="GO:0008270">
    <property type="term" value="F:zinc ion binding"/>
    <property type="evidence" value="ECO:0007669"/>
    <property type="project" value="UniProtKB-UniRule"/>
</dbReference>
<dbReference type="PANTHER" id="PTHR10127">
    <property type="entry name" value="DISCOIDIN, CUB, EGF, LAMININ , AND ZINC METALLOPROTEASE DOMAIN CONTAINING"/>
    <property type="match status" value="1"/>
</dbReference>
<dbReference type="PANTHER" id="PTHR10127:SF780">
    <property type="entry name" value="METALLOENDOPEPTIDASE"/>
    <property type="match status" value="1"/>
</dbReference>
<dbReference type="SMART" id="SM00235">
    <property type="entry name" value="ZnMc"/>
    <property type="match status" value="1"/>
</dbReference>
<feature type="binding site" evidence="10">
    <location>
        <position position="180"/>
    </location>
    <ligand>
        <name>Zn(2+)</name>
        <dbReference type="ChEBI" id="CHEBI:29105"/>
        <note>catalytic</note>
    </ligand>
</feature>
<comment type="cofactor">
    <cofactor evidence="10 11">
        <name>Zn(2+)</name>
        <dbReference type="ChEBI" id="CHEBI:29105"/>
    </cofactor>
    <text evidence="10 11">Binds 1 zinc ion per subunit.</text>
</comment>
<evidence type="ECO:0000256" key="4">
    <source>
        <dbReference type="ARBA" id="ARBA00022801"/>
    </source>
</evidence>
<dbReference type="FunCoup" id="A0A2J7Q744">
    <property type="interactions" value="2"/>
</dbReference>
<dbReference type="GO" id="GO:0006508">
    <property type="term" value="P:proteolysis"/>
    <property type="evidence" value="ECO:0007669"/>
    <property type="project" value="UniProtKB-KW"/>
</dbReference>
<evidence type="ECO:0000256" key="2">
    <source>
        <dbReference type="ARBA" id="ARBA00022723"/>
    </source>
</evidence>
<evidence type="ECO:0000256" key="7">
    <source>
        <dbReference type="ARBA" id="ARBA00023145"/>
    </source>
</evidence>
<keyword evidence="4 10" id="KW-0378">Hydrolase</keyword>
<evidence type="ECO:0000313" key="14">
    <source>
        <dbReference type="Proteomes" id="UP000235965"/>
    </source>
</evidence>
<dbReference type="InterPro" id="IPR001506">
    <property type="entry name" value="Peptidase_M12A"/>
</dbReference>
<dbReference type="FunFam" id="3.40.390.10:FF:000015">
    <property type="entry name" value="Meprin A subunit"/>
    <property type="match status" value="1"/>
</dbReference>
<dbReference type="InterPro" id="IPR034035">
    <property type="entry name" value="Astacin-like_dom"/>
</dbReference>
<proteinExistence type="predicted"/>
<dbReference type="CDD" id="cd04280">
    <property type="entry name" value="ZnMc_astacin_like"/>
    <property type="match status" value="1"/>
</dbReference>
<gene>
    <name evidence="13" type="ORF">B7P43_G09678</name>
</gene>
<keyword evidence="14" id="KW-1185">Reference proteome</keyword>
<name>A0A2J7Q744_9NEOP</name>
<evidence type="ECO:0000256" key="3">
    <source>
        <dbReference type="ARBA" id="ARBA00022729"/>
    </source>
</evidence>
<dbReference type="SUPFAM" id="SSF55486">
    <property type="entry name" value="Metalloproteases ('zincins'), catalytic domain"/>
    <property type="match status" value="1"/>
</dbReference>
<dbReference type="Proteomes" id="UP000235965">
    <property type="component" value="Unassembled WGS sequence"/>
</dbReference>
<dbReference type="EC" id="3.4.24.-" evidence="11"/>
<feature type="binding site" evidence="10">
    <location>
        <position position="174"/>
    </location>
    <ligand>
        <name>Zn(2+)</name>
        <dbReference type="ChEBI" id="CHEBI:29105"/>
        <note>catalytic</note>
    </ligand>
</feature>
<evidence type="ECO:0000256" key="6">
    <source>
        <dbReference type="ARBA" id="ARBA00023049"/>
    </source>
</evidence>
<feature type="active site" evidence="10">
    <location>
        <position position="171"/>
    </location>
</feature>
<comment type="caution">
    <text evidence="13">The sequence shown here is derived from an EMBL/GenBank/DDBJ whole genome shotgun (WGS) entry which is preliminary data.</text>
</comment>
<dbReference type="Pfam" id="PF01400">
    <property type="entry name" value="Astacin"/>
    <property type="match status" value="1"/>
</dbReference>
<dbReference type="GO" id="GO:0004222">
    <property type="term" value="F:metalloendopeptidase activity"/>
    <property type="evidence" value="ECO:0007669"/>
    <property type="project" value="UniProtKB-UniRule"/>
</dbReference>
<evidence type="ECO:0000256" key="9">
    <source>
        <dbReference type="ARBA" id="ARBA00023180"/>
    </source>
</evidence>
<organism evidence="13 14">
    <name type="scientific">Cryptotermes secundus</name>
    <dbReference type="NCBI Taxonomy" id="105785"/>
    <lineage>
        <taxon>Eukaryota</taxon>
        <taxon>Metazoa</taxon>
        <taxon>Ecdysozoa</taxon>
        <taxon>Arthropoda</taxon>
        <taxon>Hexapoda</taxon>
        <taxon>Insecta</taxon>
        <taxon>Pterygota</taxon>
        <taxon>Neoptera</taxon>
        <taxon>Polyneoptera</taxon>
        <taxon>Dictyoptera</taxon>
        <taxon>Blattodea</taxon>
        <taxon>Blattoidea</taxon>
        <taxon>Termitoidae</taxon>
        <taxon>Kalotermitidae</taxon>
        <taxon>Cryptotermitinae</taxon>
        <taxon>Cryptotermes</taxon>
    </lineage>
</organism>
<evidence type="ECO:0000259" key="12">
    <source>
        <dbReference type="PROSITE" id="PS51864"/>
    </source>
</evidence>
<evidence type="ECO:0000313" key="13">
    <source>
        <dbReference type="EMBL" id="PNF24402.1"/>
    </source>
</evidence>
<dbReference type="InterPro" id="IPR024079">
    <property type="entry name" value="MetalloPept_cat_dom_sf"/>
</dbReference>
<keyword evidence="3" id="KW-0732">Signal</keyword>
<keyword evidence="1 10" id="KW-0645">Protease</keyword>
<feature type="binding site" evidence="10">
    <location>
        <position position="170"/>
    </location>
    <ligand>
        <name>Zn(2+)</name>
        <dbReference type="ChEBI" id="CHEBI:29105"/>
        <note>catalytic</note>
    </ligand>
</feature>
<dbReference type="PROSITE" id="PS51864">
    <property type="entry name" value="ASTACIN"/>
    <property type="match status" value="1"/>
</dbReference>
<dbReference type="EMBL" id="NEVH01017447">
    <property type="protein sequence ID" value="PNF24402.1"/>
    <property type="molecule type" value="Genomic_DNA"/>
</dbReference>
<evidence type="ECO:0000256" key="10">
    <source>
        <dbReference type="PROSITE-ProRule" id="PRU01211"/>
    </source>
</evidence>
<protein>
    <recommendedName>
        <fullName evidence="11">Metalloendopeptidase</fullName>
        <ecNumber evidence="11">3.4.24.-</ecNumber>
    </recommendedName>
</protein>
<dbReference type="Gene3D" id="3.40.390.10">
    <property type="entry name" value="Collagenase (Catalytic Domain)"/>
    <property type="match status" value="1"/>
</dbReference>
<dbReference type="InterPro" id="IPR006026">
    <property type="entry name" value="Peptidase_Metallo"/>
</dbReference>
<keyword evidence="9" id="KW-0325">Glycoprotein</keyword>
<comment type="caution">
    <text evidence="10">Lacks conserved residue(s) required for the propagation of feature annotation.</text>
</comment>
<dbReference type="STRING" id="105785.A0A2J7Q744"/>
<keyword evidence="5 10" id="KW-0862">Zinc</keyword>
<keyword evidence="6 10" id="KW-0482">Metalloprotease</keyword>
<keyword evidence="8" id="KW-1015">Disulfide bond</keyword>
<reference evidence="13 14" key="1">
    <citation type="submission" date="2017-12" db="EMBL/GenBank/DDBJ databases">
        <title>Hemimetabolous genomes reveal molecular basis of termite eusociality.</title>
        <authorList>
            <person name="Harrison M.C."/>
            <person name="Jongepier E."/>
            <person name="Robertson H.M."/>
            <person name="Arning N."/>
            <person name="Bitard-Feildel T."/>
            <person name="Chao H."/>
            <person name="Childers C.P."/>
            <person name="Dinh H."/>
            <person name="Doddapaneni H."/>
            <person name="Dugan S."/>
            <person name="Gowin J."/>
            <person name="Greiner C."/>
            <person name="Han Y."/>
            <person name="Hu H."/>
            <person name="Hughes D.S.T."/>
            <person name="Huylmans A.-K."/>
            <person name="Kemena C."/>
            <person name="Kremer L.P.M."/>
            <person name="Lee S.L."/>
            <person name="Lopez-Ezquerra A."/>
            <person name="Mallet L."/>
            <person name="Monroy-Kuhn J.M."/>
            <person name="Moser A."/>
            <person name="Murali S.C."/>
            <person name="Muzny D.M."/>
            <person name="Otani S."/>
            <person name="Piulachs M.-D."/>
            <person name="Poelchau M."/>
            <person name="Qu J."/>
            <person name="Schaub F."/>
            <person name="Wada-Katsumata A."/>
            <person name="Worley K.C."/>
            <person name="Xie Q."/>
            <person name="Ylla G."/>
            <person name="Poulsen M."/>
            <person name="Gibbs R.A."/>
            <person name="Schal C."/>
            <person name="Richards S."/>
            <person name="Belles X."/>
            <person name="Korb J."/>
            <person name="Bornberg-Bauer E."/>
        </authorList>
    </citation>
    <scope>NUCLEOTIDE SEQUENCE [LARGE SCALE GENOMIC DNA]</scope>
    <source>
        <tissue evidence="13">Whole body</tissue>
    </source>
</reference>
<evidence type="ECO:0000256" key="5">
    <source>
        <dbReference type="ARBA" id="ARBA00022833"/>
    </source>
</evidence>
<evidence type="ECO:0000256" key="8">
    <source>
        <dbReference type="ARBA" id="ARBA00023157"/>
    </source>
</evidence>